<reference evidence="4" key="1">
    <citation type="submission" date="2025-08" db="UniProtKB">
        <authorList>
            <consortium name="Ensembl"/>
        </authorList>
    </citation>
    <scope>IDENTIFICATION</scope>
</reference>
<organism evidence="4 5">
    <name type="scientific">Hippocampus comes</name>
    <name type="common">Tiger tail seahorse</name>
    <dbReference type="NCBI Taxonomy" id="109280"/>
    <lineage>
        <taxon>Eukaryota</taxon>
        <taxon>Metazoa</taxon>
        <taxon>Chordata</taxon>
        <taxon>Craniata</taxon>
        <taxon>Vertebrata</taxon>
        <taxon>Euteleostomi</taxon>
        <taxon>Actinopterygii</taxon>
        <taxon>Neopterygii</taxon>
        <taxon>Teleostei</taxon>
        <taxon>Neoteleostei</taxon>
        <taxon>Acanthomorphata</taxon>
        <taxon>Syngnathiaria</taxon>
        <taxon>Syngnathiformes</taxon>
        <taxon>Syngnathoidei</taxon>
        <taxon>Syngnathidae</taxon>
        <taxon>Hippocampus</taxon>
    </lineage>
</organism>
<dbReference type="InterPro" id="IPR001623">
    <property type="entry name" value="DnaJ_domain"/>
</dbReference>
<evidence type="ECO:0000256" key="1">
    <source>
        <dbReference type="SAM" id="Coils"/>
    </source>
</evidence>
<evidence type="ECO:0000259" key="3">
    <source>
        <dbReference type="PROSITE" id="PS50076"/>
    </source>
</evidence>
<dbReference type="PROSITE" id="PS50076">
    <property type="entry name" value="DNAJ_2"/>
    <property type="match status" value="1"/>
</dbReference>
<keyword evidence="5" id="KW-1185">Reference proteome</keyword>
<evidence type="ECO:0000256" key="2">
    <source>
        <dbReference type="SAM" id="MobiDB-lite"/>
    </source>
</evidence>
<evidence type="ECO:0000313" key="4">
    <source>
        <dbReference type="Ensembl" id="ENSHCOP00000021206.1"/>
    </source>
</evidence>
<name>A0A3Q2YRF5_HIPCM</name>
<dbReference type="CDD" id="cd06257">
    <property type="entry name" value="DnaJ"/>
    <property type="match status" value="1"/>
</dbReference>
<feature type="domain" description="J" evidence="3">
    <location>
        <begin position="85"/>
        <end position="150"/>
    </location>
</feature>
<dbReference type="SUPFAM" id="SSF46565">
    <property type="entry name" value="Chaperone J-domain"/>
    <property type="match status" value="1"/>
</dbReference>
<dbReference type="GeneTree" id="ENSGT00510000048685"/>
<dbReference type="Pfam" id="PF00226">
    <property type="entry name" value="DnaJ"/>
    <property type="match status" value="1"/>
</dbReference>
<feature type="region of interest" description="Disordered" evidence="2">
    <location>
        <begin position="154"/>
        <end position="191"/>
    </location>
</feature>
<protein>
    <submittedName>
        <fullName evidence="4">DnaJ (Hsp40) homolog, subfamily C, member 30b</fullName>
    </submittedName>
</protein>
<accession>A0A3Q2YRF5</accession>
<dbReference type="InterPro" id="IPR053025">
    <property type="entry name" value="Mito_ATP_Synthase-Asso"/>
</dbReference>
<reference evidence="4" key="2">
    <citation type="submission" date="2025-09" db="UniProtKB">
        <authorList>
            <consortium name="Ensembl"/>
        </authorList>
    </citation>
    <scope>IDENTIFICATION</scope>
</reference>
<dbReference type="PANTHER" id="PTHR44873:SF1">
    <property type="entry name" value="DNAJ HOMOLOG SUBFAMILY C MEMBER 30, MITOCHONDRIAL"/>
    <property type="match status" value="1"/>
</dbReference>
<dbReference type="InterPro" id="IPR036869">
    <property type="entry name" value="J_dom_sf"/>
</dbReference>
<dbReference type="PRINTS" id="PR00625">
    <property type="entry name" value="JDOMAIN"/>
</dbReference>
<evidence type="ECO:0000313" key="5">
    <source>
        <dbReference type="Proteomes" id="UP000264820"/>
    </source>
</evidence>
<dbReference type="Gene3D" id="1.10.287.110">
    <property type="entry name" value="DnaJ domain"/>
    <property type="match status" value="1"/>
</dbReference>
<dbReference type="AlphaFoldDB" id="A0A3Q2YRF5"/>
<sequence length="322" mass="37171">MAEVVQKLGSGVCRLSSFRYGQSRPLCSEEASETWREKCTFTASPNKYVLTGNEGDVWPKSTAVGPKVEVRLMERNDPLYRNRTAYYDILKVSPNATQSQIKTAYYKQSFIFHPDKNPGSAESALRFSEISEAYTVLGNKSLRRKYDRGILSMMDVHGTGRPPSKETSSRSSGSAQQQQTTSRGFSQTRGRPMYDFDAFYQAHYGEQLQKEREMRARRQRKIEAHQEKLKKWRQSKMIEGTVGLLLGIWTASLLGWHVQTRQERFFSVFDFSIWGCSHIEAKCSFEDEQIWNHTITIYFIFFLDPLDTIKCRSLIMPCVLQL</sequence>
<dbReference type="Ensembl" id="ENSHCOT00000004238.1">
    <property type="protein sequence ID" value="ENSHCOP00000021206.1"/>
    <property type="gene ID" value="ENSHCOG00000007834.1"/>
</dbReference>
<proteinExistence type="predicted"/>
<dbReference type="SMART" id="SM00271">
    <property type="entry name" value="DnaJ"/>
    <property type="match status" value="1"/>
</dbReference>
<dbReference type="PANTHER" id="PTHR44873">
    <property type="entry name" value="DNAJ HOMOLOG SUBFAMILY C MEMBER 30, MITOCHONDRIAL"/>
    <property type="match status" value="1"/>
</dbReference>
<dbReference type="STRING" id="109280.ENSHCOP00000021206"/>
<dbReference type="Proteomes" id="UP000264820">
    <property type="component" value="Unplaced"/>
</dbReference>
<feature type="coiled-coil region" evidence="1">
    <location>
        <begin position="208"/>
        <end position="235"/>
    </location>
</feature>
<feature type="compositionally biased region" description="Low complexity" evidence="2">
    <location>
        <begin position="169"/>
        <end position="184"/>
    </location>
</feature>
<keyword evidence="1" id="KW-0175">Coiled coil</keyword>